<dbReference type="AlphaFoldDB" id="A0A8C3SPV4"/>
<protein>
    <recommendedName>
        <fullName evidence="10">Vacuolar proton pump subunit B</fullName>
    </recommendedName>
</protein>
<dbReference type="InterPro" id="IPR020003">
    <property type="entry name" value="ATPase_a/bsu_AS"/>
</dbReference>
<evidence type="ECO:0000259" key="7">
    <source>
        <dbReference type="Pfam" id="PF22919"/>
    </source>
</evidence>
<sequence>GRSPVRARKENGAGLLEVWRNAPRTLTPALLLSAQFAQYAEIVNFTLPNGTSRSGQVLEVVGSKAIVQVFEGTSGIDAKKTSCEFTGDILRTPVSEDMLGRVFNGSAKPIDKGPAVMAEDFLDINGQPINPHGRIYPEEMIQTGISPIDVMNSIARGQKIPIFSAAGLPHNEVGPRLSAHPSPSPSAAGVNMETARFFKSDFEENGSMENVCLFLNLANDPTIERIITPRLALTTAEFLAYQCEKHVLVILTDMSSYAEALREVSAAREEVPGRRGFPGYMYTDLATIYERAGRVEGRNGSITQIPILTMPNDDITHPIPDLTGFITEGQVYVDRQLHNRQIYPPINVLPSLSRLMKSAIGEGMTRKDHGDVSNQLYACYAIGKDVQAMKAVVGEEALSADDLLYLEFLQKFEKQFIAQGPYENRTIFESLDIGWQLLRIFPKELLKRIPESILAEYYPREGKPIHAAHERFPL</sequence>
<keyword evidence="3" id="KW-0375">Hydrogen ion transport</keyword>
<keyword evidence="2" id="KW-0813">Transport</keyword>
<dbReference type="PANTHER" id="PTHR43389:SF1">
    <property type="entry name" value="V-TYPE PROTON ATPASE SUBUNIT B, KIDNEY ISOFORM"/>
    <property type="match status" value="1"/>
</dbReference>
<evidence type="ECO:0000256" key="2">
    <source>
        <dbReference type="ARBA" id="ARBA00022448"/>
    </source>
</evidence>
<dbReference type="CDD" id="cd18112">
    <property type="entry name" value="ATP-synt_V_A-type_beta_C"/>
    <property type="match status" value="1"/>
</dbReference>
<dbReference type="PANTHER" id="PTHR43389">
    <property type="entry name" value="V-TYPE PROTON ATPASE SUBUNIT B"/>
    <property type="match status" value="1"/>
</dbReference>
<comment type="similarity">
    <text evidence="1">Belongs to the ATPase alpha/beta chains family.</text>
</comment>
<dbReference type="InterPro" id="IPR000194">
    <property type="entry name" value="ATPase_F1/V1/A1_a/bsu_nucl-bd"/>
</dbReference>
<proteinExistence type="inferred from homology"/>
<evidence type="ECO:0000256" key="4">
    <source>
        <dbReference type="ARBA" id="ARBA00023065"/>
    </source>
</evidence>
<dbReference type="Pfam" id="PF00006">
    <property type="entry name" value="ATP-synt_ab"/>
    <property type="match status" value="1"/>
</dbReference>
<dbReference type="PROSITE" id="PS00152">
    <property type="entry name" value="ATPASE_ALPHA_BETA"/>
    <property type="match status" value="1"/>
</dbReference>
<dbReference type="SUPFAM" id="SSF52540">
    <property type="entry name" value="P-loop containing nucleoside triphosphate hydrolases"/>
    <property type="match status" value="1"/>
</dbReference>
<dbReference type="CDD" id="cd01135">
    <property type="entry name" value="V_A-ATPase_B"/>
    <property type="match status" value="1"/>
</dbReference>
<dbReference type="Ensembl" id="ENSCSRT00000018798.1">
    <property type="protein sequence ID" value="ENSCSRP00000017965.1"/>
    <property type="gene ID" value="ENSCSRG00000013734.1"/>
</dbReference>
<dbReference type="NCBIfam" id="NF003235">
    <property type="entry name" value="PRK04196.1"/>
    <property type="match status" value="1"/>
</dbReference>
<dbReference type="Gene3D" id="3.40.50.12240">
    <property type="match status" value="1"/>
</dbReference>
<dbReference type="CDD" id="cd18118">
    <property type="entry name" value="ATP-synt_V_A-type_beta_N"/>
    <property type="match status" value="1"/>
</dbReference>
<evidence type="ECO:0000256" key="1">
    <source>
        <dbReference type="ARBA" id="ARBA00008936"/>
    </source>
</evidence>
<dbReference type="GO" id="GO:0046961">
    <property type="term" value="F:proton-transporting ATPase activity, rotational mechanism"/>
    <property type="evidence" value="ECO:0007669"/>
    <property type="project" value="TreeGrafter"/>
</dbReference>
<dbReference type="Pfam" id="PF22919">
    <property type="entry name" value="ATP-synt_VA_C"/>
    <property type="match status" value="1"/>
</dbReference>
<evidence type="ECO:0000259" key="5">
    <source>
        <dbReference type="Pfam" id="PF00006"/>
    </source>
</evidence>
<feature type="domain" description="ATPase F1/V1/A1 complex alpha/beta subunit nucleotide-binding" evidence="5">
    <location>
        <begin position="144"/>
        <end position="353"/>
    </location>
</feature>
<reference evidence="8" key="1">
    <citation type="submission" date="2025-08" db="UniProtKB">
        <authorList>
            <consortium name="Ensembl"/>
        </authorList>
    </citation>
    <scope>IDENTIFICATION</scope>
</reference>
<keyword evidence="9" id="KW-1185">Reference proteome</keyword>
<evidence type="ECO:0000256" key="3">
    <source>
        <dbReference type="ARBA" id="ARBA00022781"/>
    </source>
</evidence>
<evidence type="ECO:0000259" key="6">
    <source>
        <dbReference type="Pfam" id="PF02874"/>
    </source>
</evidence>
<name>A0A8C3SPV4_CHESE</name>
<keyword evidence="4" id="KW-0406">Ion transport</keyword>
<dbReference type="GO" id="GO:0005524">
    <property type="term" value="F:ATP binding"/>
    <property type="evidence" value="ECO:0007669"/>
    <property type="project" value="InterPro"/>
</dbReference>
<dbReference type="InterPro" id="IPR055190">
    <property type="entry name" value="ATP-synt_VA_C"/>
</dbReference>
<dbReference type="HAMAP" id="MF_00310">
    <property type="entry name" value="ATP_synth_B_arch"/>
    <property type="match status" value="1"/>
</dbReference>
<dbReference type="Proteomes" id="UP000694403">
    <property type="component" value="Unplaced"/>
</dbReference>
<feature type="domain" description="ATPase F1/V1/A1 complex alpha/beta subunit N-terminal" evidence="6">
    <location>
        <begin position="36"/>
        <end position="87"/>
    </location>
</feature>
<dbReference type="InterPro" id="IPR022879">
    <property type="entry name" value="V-ATPase_su_B/beta"/>
</dbReference>
<dbReference type="GO" id="GO:0046034">
    <property type="term" value="P:ATP metabolic process"/>
    <property type="evidence" value="ECO:0007669"/>
    <property type="project" value="InterPro"/>
</dbReference>
<dbReference type="Pfam" id="PF02874">
    <property type="entry name" value="ATP-synt_ab_N"/>
    <property type="match status" value="1"/>
</dbReference>
<dbReference type="GO" id="GO:0007035">
    <property type="term" value="P:vacuolar acidification"/>
    <property type="evidence" value="ECO:0007669"/>
    <property type="project" value="TreeGrafter"/>
</dbReference>
<accession>A0A8C3SPV4</accession>
<reference evidence="8" key="2">
    <citation type="submission" date="2025-09" db="UniProtKB">
        <authorList>
            <consortium name="Ensembl"/>
        </authorList>
    </citation>
    <scope>IDENTIFICATION</scope>
</reference>
<dbReference type="InterPro" id="IPR027417">
    <property type="entry name" value="P-loop_NTPase"/>
</dbReference>
<evidence type="ECO:0000313" key="9">
    <source>
        <dbReference type="Proteomes" id="UP000694403"/>
    </source>
</evidence>
<feature type="domain" description="ATP synthase A/B type C-terminal" evidence="7">
    <location>
        <begin position="359"/>
        <end position="458"/>
    </location>
</feature>
<dbReference type="InterPro" id="IPR004100">
    <property type="entry name" value="ATPase_F1/V1/A1_a/bsu_N"/>
</dbReference>
<evidence type="ECO:0008006" key="10">
    <source>
        <dbReference type="Google" id="ProtNLM"/>
    </source>
</evidence>
<evidence type="ECO:0000313" key="8">
    <source>
        <dbReference type="Ensembl" id="ENSCSRP00000017965.1"/>
    </source>
</evidence>
<organism evidence="8 9">
    <name type="scientific">Chelydra serpentina</name>
    <name type="common">Snapping turtle</name>
    <name type="synonym">Testudo serpentina</name>
    <dbReference type="NCBI Taxonomy" id="8475"/>
    <lineage>
        <taxon>Eukaryota</taxon>
        <taxon>Metazoa</taxon>
        <taxon>Chordata</taxon>
        <taxon>Craniata</taxon>
        <taxon>Vertebrata</taxon>
        <taxon>Euteleostomi</taxon>
        <taxon>Archelosauria</taxon>
        <taxon>Testudinata</taxon>
        <taxon>Testudines</taxon>
        <taxon>Cryptodira</taxon>
        <taxon>Durocryptodira</taxon>
        <taxon>Americhelydia</taxon>
        <taxon>Chelydroidea</taxon>
        <taxon>Chelydridae</taxon>
        <taxon>Chelydra</taxon>
    </lineage>
</organism>